<dbReference type="EMBL" id="JAZGSY010000034">
    <property type="protein sequence ID" value="KAL1842739.1"/>
    <property type="molecule type" value="Genomic_DNA"/>
</dbReference>
<feature type="region of interest" description="Disordered" evidence="1">
    <location>
        <begin position="46"/>
        <end position="164"/>
    </location>
</feature>
<dbReference type="InterPro" id="IPR053030">
    <property type="entry name" value="Ribosomal_biogenesis_FAF1-like"/>
</dbReference>
<keyword evidence="3" id="KW-1185">Reference proteome</keyword>
<evidence type="ECO:0000313" key="3">
    <source>
        <dbReference type="Proteomes" id="UP001583172"/>
    </source>
</evidence>
<dbReference type="PANTHER" id="PTHR28096">
    <property type="entry name" value="PROTEIN FAF1"/>
    <property type="match status" value="1"/>
</dbReference>
<evidence type="ECO:0000256" key="1">
    <source>
        <dbReference type="SAM" id="MobiDB-lite"/>
    </source>
</evidence>
<feature type="region of interest" description="Disordered" evidence="1">
    <location>
        <begin position="1"/>
        <end position="25"/>
    </location>
</feature>
<dbReference type="Proteomes" id="UP001583172">
    <property type="component" value="Unassembled WGS sequence"/>
</dbReference>
<evidence type="ECO:0000313" key="2">
    <source>
        <dbReference type="EMBL" id="KAL1842739.1"/>
    </source>
</evidence>
<feature type="compositionally biased region" description="Basic and acidic residues" evidence="1">
    <location>
        <begin position="11"/>
        <end position="25"/>
    </location>
</feature>
<feature type="compositionally biased region" description="Basic residues" evidence="1">
    <location>
        <begin position="1"/>
        <end position="10"/>
    </location>
</feature>
<sequence length="339" mass="36507">MPTSLGKRKSRTSEDADGSHESIDAQELLRRHFEAHFKPLAVPGAACAAQKKTSTNANHLDGAHPASDSESGQDDDDSDGGAETGQSDSEWSGVSNDEDDFEGRTVEVVDHSSSSADPTAKMSKQELKEYLPSYSQSSRPPDPNRAAPQRISATNSNKASADADQLEDSAAFLANDLALQRLISESHILSAAGANPSHWQSQHAAGTATNSRPFAAGRTARKTTDMRLQALGAKGSILSQEKMPMAMRKGIVSTAAAREEKRRREARENGIILEREVKKPKTVRKKKGERPVDLPSVGRMRGAELRVSAREARAIAESVRGPAGRKARTRVTSHNLTVI</sequence>
<protein>
    <recommendedName>
        <fullName evidence="4">Protein FAF1</fullName>
    </recommendedName>
</protein>
<dbReference type="PANTHER" id="PTHR28096:SF1">
    <property type="entry name" value="PROTEIN FAF1"/>
    <property type="match status" value="1"/>
</dbReference>
<gene>
    <name evidence="2" type="ORF">VTJ49DRAFT_4377</name>
</gene>
<accession>A0ABR3VLG8</accession>
<evidence type="ECO:0008006" key="4">
    <source>
        <dbReference type="Google" id="ProtNLM"/>
    </source>
</evidence>
<name>A0ABR3VLG8_HUMIN</name>
<proteinExistence type="predicted"/>
<comment type="caution">
    <text evidence="2">The sequence shown here is derived from an EMBL/GenBank/DDBJ whole genome shotgun (WGS) entry which is preliminary data.</text>
</comment>
<feature type="compositionally biased region" description="Polar residues" evidence="1">
    <location>
        <begin position="84"/>
        <end position="95"/>
    </location>
</feature>
<feature type="compositionally biased region" description="Acidic residues" evidence="1">
    <location>
        <begin position="71"/>
        <end position="80"/>
    </location>
</feature>
<organism evidence="2 3">
    <name type="scientific">Humicola insolens</name>
    <name type="common">Soft-rot fungus</name>
    <dbReference type="NCBI Taxonomy" id="85995"/>
    <lineage>
        <taxon>Eukaryota</taxon>
        <taxon>Fungi</taxon>
        <taxon>Dikarya</taxon>
        <taxon>Ascomycota</taxon>
        <taxon>Pezizomycotina</taxon>
        <taxon>Sordariomycetes</taxon>
        <taxon>Sordariomycetidae</taxon>
        <taxon>Sordariales</taxon>
        <taxon>Chaetomiaceae</taxon>
        <taxon>Mycothermus</taxon>
    </lineage>
</organism>
<reference evidence="2 3" key="1">
    <citation type="journal article" date="2024" name="Commun. Biol.">
        <title>Comparative genomic analysis of thermophilic fungi reveals convergent evolutionary adaptations and gene losses.</title>
        <authorList>
            <person name="Steindorff A.S."/>
            <person name="Aguilar-Pontes M.V."/>
            <person name="Robinson A.J."/>
            <person name="Andreopoulos B."/>
            <person name="LaButti K."/>
            <person name="Kuo A."/>
            <person name="Mondo S."/>
            <person name="Riley R."/>
            <person name="Otillar R."/>
            <person name="Haridas S."/>
            <person name="Lipzen A."/>
            <person name="Grimwood J."/>
            <person name="Schmutz J."/>
            <person name="Clum A."/>
            <person name="Reid I.D."/>
            <person name="Moisan M.C."/>
            <person name="Butler G."/>
            <person name="Nguyen T.T.M."/>
            <person name="Dewar K."/>
            <person name="Conant G."/>
            <person name="Drula E."/>
            <person name="Henrissat B."/>
            <person name="Hansel C."/>
            <person name="Singer S."/>
            <person name="Hutchinson M.I."/>
            <person name="de Vries R.P."/>
            <person name="Natvig D.O."/>
            <person name="Powell A.J."/>
            <person name="Tsang A."/>
            <person name="Grigoriev I.V."/>
        </authorList>
    </citation>
    <scope>NUCLEOTIDE SEQUENCE [LARGE SCALE GENOMIC DNA]</scope>
    <source>
        <strain evidence="2 3">CBS 620.91</strain>
    </source>
</reference>